<dbReference type="Proteomes" id="UP001500618">
    <property type="component" value="Unassembled WGS sequence"/>
</dbReference>
<feature type="transmembrane region" description="Helical" evidence="1">
    <location>
        <begin position="151"/>
        <end position="181"/>
    </location>
</feature>
<evidence type="ECO:0000313" key="3">
    <source>
        <dbReference type="Proteomes" id="UP001500618"/>
    </source>
</evidence>
<evidence type="ECO:0000313" key="2">
    <source>
        <dbReference type="EMBL" id="GAA1665286.1"/>
    </source>
</evidence>
<evidence type="ECO:0000256" key="1">
    <source>
        <dbReference type="SAM" id="Phobius"/>
    </source>
</evidence>
<name>A0ABN2G4N4_9ACTN</name>
<dbReference type="PANTHER" id="PTHR30188">
    <property type="entry name" value="ABC TRANSPORTER PERMEASE PROTEIN-RELATED"/>
    <property type="match status" value="1"/>
</dbReference>
<feature type="transmembrane region" description="Helical" evidence="1">
    <location>
        <begin position="12"/>
        <end position="31"/>
    </location>
</feature>
<organism evidence="2 3">
    <name type="scientific">Fodinicola feengrottensis</name>
    <dbReference type="NCBI Taxonomy" id="435914"/>
    <lineage>
        <taxon>Bacteria</taxon>
        <taxon>Bacillati</taxon>
        <taxon>Actinomycetota</taxon>
        <taxon>Actinomycetes</taxon>
        <taxon>Mycobacteriales</taxon>
        <taxon>Fodinicola</taxon>
    </lineage>
</organism>
<feature type="transmembrane region" description="Helical" evidence="1">
    <location>
        <begin position="241"/>
        <end position="262"/>
    </location>
</feature>
<dbReference type="PANTHER" id="PTHR30188:SF4">
    <property type="entry name" value="PROTEIN TRIGALACTOSYLDIACYLGLYCEROL 1, CHLOROPLASTIC"/>
    <property type="match status" value="1"/>
</dbReference>
<keyword evidence="1" id="KW-0472">Membrane</keyword>
<dbReference type="EMBL" id="BAAANY010000005">
    <property type="protein sequence ID" value="GAA1665286.1"/>
    <property type="molecule type" value="Genomic_DNA"/>
</dbReference>
<gene>
    <name evidence="2" type="ORF">GCM10009765_13560</name>
</gene>
<keyword evidence="1" id="KW-0812">Transmembrane</keyword>
<feature type="transmembrane region" description="Helical" evidence="1">
    <location>
        <begin position="201"/>
        <end position="221"/>
    </location>
</feature>
<feature type="transmembrane region" description="Helical" evidence="1">
    <location>
        <begin position="93"/>
        <end position="119"/>
    </location>
</feature>
<sequence>MVAPPSLARGPLASAAAEVGLLLGFAVETAMAAGRAVRKRKIAWQECLEQTWFLAAVTSLPSILVMIPLGVAVAITVGSFASQIGAERYSGAVVAFVIIGQAAPLVCALMISGVGGSAICSDLGARKIREETDALEVMGISPIERLVLPRVFAAIVVTVLLDGVVMAVGIGATLIFHVEILHGTAGSFLATLTQYARPADFVLAEVKAAVFAVIAAIVASYKGLTCKGGPQGVGDAVNESVVLSFILVFIANTAMTELYPILVPARGAY</sequence>
<comment type="caution">
    <text evidence="2">The sequence shown here is derived from an EMBL/GenBank/DDBJ whole genome shotgun (WGS) entry which is preliminary data.</text>
</comment>
<reference evidence="2 3" key="1">
    <citation type="journal article" date="2019" name="Int. J. Syst. Evol. Microbiol.">
        <title>The Global Catalogue of Microorganisms (GCM) 10K type strain sequencing project: providing services to taxonomists for standard genome sequencing and annotation.</title>
        <authorList>
            <consortium name="The Broad Institute Genomics Platform"/>
            <consortium name="The Broad Institute Genome Sequencing Center for Infectious Disease"/>
            <person name="Wu L."/>
            <person name="Ma J."/>
        </authorList>
    </citation>
    <scope>NUCLEOTIDE SEQUENCE [LARGE SCALE GENOMIC DNA]</scope>
    <source>
        <strain evidence="2 3">JCM 14718</strain>
    </source>
</reference>
<keyword evidence="1" id="KW-1133">Transmembrane helix</keyword>
<dbReference type="Pfam" id="PF02405">
    <property type="entry name" value="MlaE"/>
    <property type="match status" value="1"/>
</dbReference>
<keyword evidence="3" id="KW-1185">Reference proteome</keyword>
<accession>A0ABN2G4N4</accession>
<proteinExistence type="predicted"/>
<feature type="transmembrane region" description="Helical" evidence="1">
    <location>
        <begin position="52"/>
        <end position="81"/>
    </location>
</feature>
<dbReference type="InterPro" id="IPR030802">
    <property type="entry name" value="Permease_MalE"/>
</dbReference>
<protein>
    <submittedName>
        <fullName evidence="2">ABC transporter permease</fullName>
    </submittedName>
</protein>